<dbReference type="FunFam" id="1.10.10.10:FF:000041">
    <property type="entry name" value="Interferon regulatory factor 4"/>
    <property type="match status" value="1"/>
</dbReference>
<reference evidence="9 10" key="1">
    <citation type="submission" date="2020-03" db="EMBL/GenBank/DDBJ databases">
        <title>Dissostichus mawsoni Genome sequencing and assembly.</title>
        <authorList>
            <person name="Park H."/>
        </authorList>
    </citation>
    <scope>NUCLEOTIDE SEQUENCE [LARGE SCALE GENOMIC DNA]</scope>
    <source>
        <strain evidence="9">DM0001</strain>
        <tissue evidence="9">Muscle</tissue>
    </source>
</reference>
<dbReference type="PANTHER" id="PTHR11949:SF6">
    <property type="entry name" value="INTERFERON REGULATORY FACTOR 4"/>
    <property type="match status" value="1"/>
</dbReference>
<dbReference type="Pfam" id="PF10401">
    <property type="entry name" value="IRF-3"/>
    <property type="match status" value="1"/>
</dbReference>
<dbReference type="Gene3D" id="1.10.10.10">
    <property type="entry name" value="Winged helix-like DNA-binding domain superfamily/Winged helix DNA-binding domain"/>
    <property type="match status" value="1"/>
</dbReference>
<dbReference type="InterPro" id="IPR000340">
    <property type="entry name" value="Dual-sp_phosphatase_cat-dom"/>
</dbReference>
<feature type="region of interest" description="Disordered" evidence="7">
    <location>
        <begin position="413"/>
        <end position="441"/>
    </location>
</feature>
<organism evidence="9 10">
    <name type="scientific">Dissostichus mawsoni</name>
    <name type="common">Antarctic cod</name>
    <dbReference type="NCBI Taxonomy" id="36200"/>
    <lineage>
        <taxon>Eukaryota</taxon>
        <taxon>Metazoa</taxon>
        <taxon>Chordata</taxon>
        <taxon>Craniata</taxon>
        <taxon>Vertebrata</taxon>
        <taxon>Euteleostomi</taxon>
        <taxon>Actinopterygii</taxon>
        <taxon>Neopterygii</taxon>
        <taxon>Teleostei</taxon>
        <taxon>Neoteleostei</taxon>
        <taxon>Acanthomorphata</taxon>
        <taxon>Eupercaria</taxon>
        <taxon>Perciformes</taxon>
        <taxon>Notothenioidei</taxon>
        <taxon>Nototheniidae</taxon>
        <taxon>Dissostichus</taxon>
    </lineage>
</organism>
<evidence type="ECO:0000259" key="8">
    <source>
        <dbReference type="PROSITE" id="PS51507"/>
    </source>
</evidence>
<keyword evidence="2" id="KW-0805">Transcription regulation</keyword>
<dbReference type="SUPFAM" id="SSF46785">
    <property type="entry name" value="Winged helix' DNA-binding domain"/>
    <property type="match status" value="1"/>
</dbReference>
<evidence type="ECO:0000256" key="1">
    <source>
        <dbReference type="ARBA" id="ARBA00004123"/>
    </source>
</evidence>
<proteinExistence type="predicted"/>
<evidence type="ECO:0000313" key="9">
    <source>
        <dbReference type="EMBL" id="KAF3858194.1"/>
    </source>
</evidence>
<evidence type="ECO:0000256" key="7">
    <source>
        <dbReference type="SAM" id="MobiDB-lite"/>
    </source>
</evidence>
<dbReference type="SMART" id="SM00195">
    <property type="entry name" value="DSPc"/>
    <property type="match status" value="1"/>
</dbReference>
<dbReference type="InterPro" id="IPR001346">
    <property type="entry name" value="Interferon_reg_fact_DNA-bd_dom"/>
</dbReference>
<evidence type="ECO:0000256" key="2">
    <source>
        <dbReference type="ARBA" id="ARBA00023015"/>
    </source>
</evidence>
<keyword evidence="5" id="KW-0804">Transcription</keyword>
<dbReference type="SUPFAM" id="SSF52799">
    <property type="entry name" value="(Phosphotyrosine protein) phosphatases II"/>
    <property type="match status" value="1"/>
</dbReference>
<dbReference type="SMART" id="SM01243">
    <property type="entry name" value="IRF-3"/>
    <property type="match status" value="1"/>
</dbReference>
<dbReference type="InterPro" id="IPR008984">
    <property type="entry name" value="SMAD_FHA_dom_sf"/>
</dbReference>
<dbReference type="PROSITE" id="PS51507">
    <property type="entry name" value="IRF_2"/>
    <property type="match status" value="1"/>
</dbReference>
<dbReference type="GO" id="GO:0000978">
    <property type="term" value="F:RNA polymerase II cis-regulatory region sequence-specific DNA binding"/>
    <property type="evidence" value="ECO:0007669"/>
    <property type="project" value="TreeGrafter"/>
</dbReference>
<dbReference type="GO" id="GO:0045944">
    <property type="term" value="P:positive regulation of transcription by RNA polymerase II"/>
    <property type="evidence" value="ECO:0007669"/>
    <property type="project" value="UniProtKB-ARBA"/>
</dbReference>
<dbReference type="PANTHER" id="PTHR11949">
    <property type="entry name" value="INTERFERON REGULATORY FACTOR"/>
    <property type="match status" value="1"/>
</dbReference>
<keyword evidence="3" id="KW-0238">DNA-binding</keyword>
<dbReference type="InterPro" id="IPR019817">
    <property type="entry name" value="Interferon_reg_fac_CS"/>
</dbReference>
<dbReference type="Gene3D" id="2.60.200.10">
    <property type="match status" value="1"/>
</dbReference>
<dbReference type="GO" id="GO:0000981">
    <property type="term" value="F:DNA-binding transcription factor activity, RNA polymerase II-specific"/>
    <property type="evidence" value="ECO:0007669"/>
    <property type="project" value="TreeGrafter"/>
</dbReference>
<keyword evidence="6" id="KW-0539">Nucleus</keyword>
<dbReference type="SMART" id="SM00348">
    <property type="entry name" value="IRF"/>
    <property type="match status" value="1"/>
</dbReference>
<evidence type="ECO:0000256" key="6">
    <source>
        <dbReference type="ARBA" id="ARBA00023242"/>
    </source>
</evidence>
<keyword evidence="10" id="KW-1185">Reference proteome</keyword>
<dbReference type="EMBL" id="JAAKFY010000004">
    <property type="protein sequence ID" value="KAF3858194.1"/>
    <property type="molecule type" value="Genomic_DNA"/>
</dbReference>
<dbReference type="InterPro" id="IPR029021">
    <property type="entry name" value="Prot-tyrosine_phosphatase-like"/>
</dbReference>
<gene>
    <name evidence="9" type="ORF">F7725_011395</name>
</gene>
<dbReference type="PRINTS" id="PR00267">
    <property type="entry name" value="INTFRNREGFCT"/>
</dbReference>
<protein>
    <recommendedName>
        <fullName evidence="8">IRF tryptophan pentad repeat domain-containing protein</fullName>
    </recommendedName>
</protein>
<comment type="caution">
    <text evidence="9">The sequence shown here is derived from an EMBL/GenBank/DDBJ whole genome shotgun (WGS) entry which is preliminary data.</text>
</comment>
<evidence type="ECO:0000256" key="5">
    <source>
        <dbReference type="ARBA" id="ARBA00023163"/>
    </source>
</evidence>
<dbReference type="GO" id="GO:0002376">
    <property type="term" value="P:immune system process"/>
    <property type="evidence" value="ECO:0007669"/>
    <property type="project" value="TreeGrafter"/>
</dbReference>
<dbReference type="AlphaFoldDB" id="A0A7J5Z8P4"/>
<feature type="compositionally biased region" description="Low complexity" evidence="7">
    <location>
        <begin position="423"/>
        <end position="438"/>
    </location>
</feature>
<feature type="domain" description="IRF tryptophan pentad repeat" evidence="8">
    <location>
        <begin position="167"/>
        <end position="275"/>
    </location>
</feature>
<dbReference type="InterPro" id="IPR017855">
    <property type="entry name" value="SMAD-like_dom_sf"/>
</dbReference>
<dbReference type="Pfam" id="PF00782">
    <property type="entry name" value="DSPc"/>
    <property type="match status" value="1"/>
</dbReference>
<evidence type="ECO:0000256" key="3">
    <source>
        <dbReference type="ARBA" id="ARBA00023125"/>
    </source>
</evidence>
<accession>A0A7J5Z8P4</accession>
<evidence type="ECO:0000256" key="4">
    <source>
        <dbReference type="ARBA" id="ARBA00023159"/>
    </source>
</evidence>
<dbReference type="SUPFAM" id="SSF49879">
    <property type="entry name" value="SMAD/FHA domain"/>
    <property type="match status" value="1"/>
</dbReference>
<dbReference type="OrthoDB" id="8537190at2759"/>
<comment type="subcellular location">
    <subcellularLocation>
        <location evidence="1">Nucleus</location>
    </subcellularLocation>
</comment>
<dbReference type="PROSITE" id="PS00601">
    <property type="entry name" value="IRF_1"/>
    <property type="match status" value="1"/>
</dbReference>
<dbReference type="GO" id="GO:0005634">
    <property type="term" value="C:nucleus"/>
    <property type="evidence" value="ECO:0007669"/>
    <property type="project" value="UniProtKB-SubCell"/>
</dbReference>
<name>A0A7J5Z8P4_DISMA</name>
<dbReference type="InterPro" id="IPR036388">
    <property type="entry name" value="WH-like_DNA-bd_sf"/>
</dbReference>
<feature type="compositionally biased region" description="Basic and acidic residues" evidence="7">
    <location>
        <begin position="316"/>
        <end position="325"/>
    </location>
</feature>
<dbReference type="InterPro" id="IPR019471">
    <property type="entry name" value="Interferon_reg_factor-3"/>
</dbReference>
<sequence>MGNGINTVLPDLYLGNFKDARDREQLARNNITHILSIHDSAAPILQEMTYLCISAADLPTQNLLAGVSRSVTLVVAYIMTVTGLGWQEALAAVKVVRPCAGPNRGFQHQLQEFEATQVKQFREWLQKEYKDNPFNDEADLRELLAKMTKADEMNLDEDSGLTVSCGNGKLRQWLIDQIDSRLYGGLVWENEEKSIFRIPWKHAGKQDYNRDEDAALFKAWALFKGKYKEGVDKPDPPTWKTRLRCALNKSNDFDELVQRSQLDITDPYKVYRIIPEAAKRGMKMSMEEIPSHANSLGYVPPYTSLQNQVSGYMVSQERRDWRDYSPPEQQPLPSPHHHGPHAELQYGSSHYPSAFSRAWPGSHTENGFQLSFHTYLSESQLPVYSFDQSNAITDFSLHVSLYYRESMVKEVTTTSPEGCRITSSSSSSPSSSSSSSPSSEDKLHRGAETILFPFPYPESQRQGADMLPIVLEKGVLLWMTADGLYANRLCQGRVYWEGPMAPYMDKPNKLEKEQPCKLFDTQQFLIELQDFAHNCRHVPRYQVVLCFGDEYPDPQRQRKMITAQVEPVFAKKLVHYYQQNNGHYLRAFDHIQEQNTSLTVDYPSQRPLQHIQDIIVTVRRMRFEGGGDEGSEGRLRQEVLAQVHRKNGP</sequence>
<feature type="region of interest" description="Disordered" evidence="7">
    <location>
        <begin position="316"/>
        <end position="344"/>
    </location>
</feature>
<evidence type="ECO:0000313" key="10">
    <source>
        <dbReference type="Proteomes" id="UP000518266"/>
    </source>
</evidence>
<dbReference type="InterPro" id="IPR036390">
    <property type="entry name" value="WH_DNA-bd_sf"/>
</dbReference>
<dbReference type="InterPro" id="IPR020422">
    <property type="entry name" value="TYR_PHOSPHATASE_DUAL_dom"/>
</dbReference>
<dbReference type="Pfam" id="PF00605">
    <property type="entry name" value="IRF"/>
    <property type="match status" value="1"/>
</dbReference>
<keyword evidence="4" id="KW-0010">Activator</keyword>
<dbReference type="Proteomes" id="UP000518266">
    <property type="component" value="Unassembled WGS sequence"/>
</dbReference>
<dbReference type="CDD" id="cd00103">
    <property type="entry name" value="IRF"/>
    <property type="match status" value="1"/>
</dbReference>
<dbReference type="Gene3D" id="3.90.190.10">
    <property type="entry name" value="Protein tyrosine phosphatase superfamily"/>
    <property type="match status" value="2"/>
</dbReference>